<feature type="compositionally biased region" description="Polar residues" evidence="2">
    <location>
        <begin position="325"/>
        <end position="334"/>
    </location>
</feature>
<dbReference type="Gene3D" id="2.160.20.20">
    <property type="match status" value="1"/>
</dbReference>
<protein>
    <recommendedName>
        <fullName evidence="3">Right handed beta helix domain-containing protein</fullName>
    </recommendedName>
</protein>
<dbReference type="AlphaFoldDB" id="A0A2J8A7B6"/>
<dbReference type="InterPro" id="IPR012334">
    <property type="entry name" value="Pectin_lyas_fold"/>
</dbReference>
<evidence type="ECO:0000256" key="1">
    <source>
        <dbReference type="ARBA" id="ARBA00022737"/>
    </source>
</evidence>
<keyword evidence="5" id="KW-1185">Reference proteome</keyword>
<reference evidence="4 5" key="1">
    <citation type="journal article" date="2017" name="Mol. Biol. Evol.">
        <title>The 4-celled Tetrabaena socialis nuclear genome reveals the essential components for genetic control of cell number at the origin of multicellularity in the volvocine lineage.</title>
        <authorList>
            <person name="Featherston J."/>
            <person name="Arakaki Y."/>
            <person name="Hanschen E.R."/>
            <person name="Ferris P.J."/>
            <person name="Michod R.E."/>
            <person name="Olson B.J.S.C."/>
            <person name="Nozaki H."/>
            <person name="Durand P.M."/>
        </authorList>
    </citation>
    <scope>NUCLEOTIDE SEQUENCE [LARGE SCALE GENOMIC DNA]</scope>
    <source>
        <strain evidence="4 5">NIES-571</strain>
    </source>
</reference>
<dbReference type="SUPFAM" id="SSF51126">
    <property type="entry name" value="Pectin lyase-like"/>
    <property type="match status" value="3"/>
</dbReference>
<dbReference type="Proteomes" id="UP000236333">
    <property type="component" value="Unassembled WGS sequence"/>
</dbReference>
<dbReference type="InterPro" id="IPR011050">
    <property type="entry name" value="Pectin_lyase_fold/virulence"/>
</dbReference>
<evidence type="ECO:0000313" key="5">
    <source>
        <dbReference type="Proteomes" id="UP000236333"/>
    </source>
</evidence>
<feature type="domain" description="Right handed beta helix" evidence="3">
    <location>
        <begin position="548"/>
        <end position="704"/>
    </location>
</feature>
<sequence length="785" mass="83609">MFYFYNLTRGRLRVYTSSDAVIAKYTVSPTEADHKLSMEGNRITIAAESPGNEFKTDVHRGRTMDGQNLVVYEGRAHYECNWFKDEDIDRELDSILRRVVYADREDWSKDEYENRGDGFKVDGKLDILPRDESKRERFAKLIMRRAGRPAMLDLIKSSTLIQWSSYLRLSDDSPTIRGKIVAAIGINDQTLKDYSGEIYLENLGDIDLTCKELPTCIKRIQKATLVLGDTLHINSHVVFDDVRVKYKFSDKSVIVVKGGAGTEDTPVTMKNVRFRFDKESSSVSTSPSESFLLDVESHVTLDTCKLSRSTGGGARVHDGGHLRATGTTFSGNKSTGVTVRGAGSTAVLEEGCTLSDNVSGAVVESGGHLEATGTTFIGNKEDGAIVQDGGHLEATATTFIGNKGDGVIVSGAGSTAVLEEGCTFSDNRIGVFVVKAGSKAVLKERCTLSDNVEACAYVQDGGHLEATGTTFSGNWSYGLRILADSTAVLKEGCTLWKNKVHGAFVFFGGNLEATGTTFSGNVSYGVEVEGYGSKAVLKEGCMLLDNESGAHVQDGGGLEATGTTFSGNKEVGVKVSGNTADLYEDKEDGVKVIGTPSKAVLKGCTLSKKKVGGAFVSKGGSLEATCTTFSGNDEGGVNFNVTDNSTGLSVTGPRSTAVLKEDCKLLDNEDTGAFVELGGSLEATGTTFSGNTLTGVYVTGTGSTAVLKEGCMVSESHSGGAIVSGGGLLKATRTTFSGNFNHGIFSIVKRRWYSGSTIEEAFAAVTPAHNAAFFRNSMAHKGFEP</sequence>
<keyword evidence="1" id="KW-0677">Repeat</keyword>
<dbReference type="PANTHER" id="PTHR22990:SF15">
    <property type="entry name" value="F-BOX ONLY PROTEIN 10"/>
    <property type="match status" value="1"/>
</dbReference>
<accession>A0A2J8A7B6</accession>
<dbReference type="InterPro" id="IPR012332">
    <property type="entry name" value="Autotransporter_pectin_lyase_C"/>
</dbReference>
<comment type="caution">
    <text evidence="4">The sequence shown here is derived from an EMBL/GenBank/DDBJ whole genome shotgun (WGS) entry which is preliminary data.</text>
</comment>
<dbReference type="Pfam" id="PF13229">
    <property type="entry name" value="Beta_helix"/>
    <property type="match status" value="2"/>
</dbReference>
<evidence type="ECO:0000259" key="3">
    <source>
        <dbReference type="Pfam" id="PF13229"/>
    </source>
</evidence>
<proteinExistence type="predicted"/>
<dbReference type="SMART" id="SM00710">
    <property type="entry name" value="PbH1"/>
    <property type="match status" value="9"/>
</dbReference>
<feature type="domain" description="Right handed beta helix" evidence="3">
    <location>
        <begin position="383"/>
        <end position="535"/>
    </location>
</feature>
<name>A0A2J8A7B6_9CHLO</name>
<dbReference type="Gene3D" id="2.160.20.10">
    <property type="entry name" value="Single-stranded right-handed beta-helix, Pectin lyase-like"/>
    <property type="match status" value="1"/>
</dbReference>
<dbReference type="InterPro" id="IPR039448">
    <property type="entry name" value="Beta_helix"/>
</dbReference>
<dbReference type="EMBL" id="PGGS01000133">
    <property type="protein sequence ID" value="PNH08380.1"/>
    <property type="molecule type" value="Genomic_DNA"/>
</dbReference>
<evidence type="ECO:0000313" key="4">
    <source>
        <dbReference type="EMBL" id="PNH08380.1"/>
    </source>
</evidence>
<evidence type="ECO:0000256" key="2">
    <source>
        <dbReference type="SAM" id="MobiDB-lite"/>
    </source>
</evidence>
<dbReference type="InterPro" id="IPR006626">
    <property type="entry name" value="PbH1"/>
</dbReference>
<feature type="region of interest" description="Disordered" evidence="2">
    <location>
        <begin position="310"/>
        <end position="334"/>
    </location>
</feature>
<gene>
    <name evidence="4" type="ORF">TSOC_005115</name>
</gene>
<organism evidence="4 5">
    <name type="scientific">Tetrabaena socialis</name>
    <dbReference type="NCBI Taxonomy" id="47790"/>
    <lineage>
        <taxon>Eukaryota</taxon>
        <taxon>Viridiplantae</taxon>
        <taxon>Chlorophyta</taxon>
        <taxon>core chlorophytes</taxon>
        <taxon>Chlorophyceae</taxon>
        <taxon>CS clade</taxon>
        <taxon>Chlamydomonadales</taxon>
        <taxon>Tetrabaenaceae</taxon>
        <taxon>Tetrabaena</taxon>
    </lineage>
</organism>
<dbReference type="OrthoDB" id="531376at2759"/>
<dbReference type="InterPro" id="IPR051550">
    <property type="entry name" value="SCF-Subunits/Alg-Epimerases"/>
</dbReference>
<dbReference type="PANTHER" id="PTHR22990">
    <property type="entry name" value="F-BOX ONLY PROTEIN"/>
    <property type="match status" value="1"/>
</dbReference>